<dbReference type="Proteomes" id="UP000321629">
    <property type="component" value="Unassembled WGS sequence"/>
</dbReference>
<evidence type="ECO:0000313" key="1">
    <source>
        <dbReference type="EMBL" id="TXE86397.1"/>
    </source>
</evidence>
<reference evidence="1 2" key="1">
    <citation type="submission" date="2019-07" db="EMBL/GenBank/DDBJ databases">
        <title>Rapid identification of Enteric Bacteria from Whole Genome Sequences (WGS) using Average Nucleotide Identity (ANI).</title>
        <authorList>
            <person name="Lane C."/>
        </authorList>
    </citation>
    <scope>NUCLEOTIDE SEQUENCE [LARGE SCALE GENOMIC DNA]</scope>
    <source>
        <strain evidence="1 2">2016D-0084</strain>
    </source>
</reference>
<name>A0A5C7E018_9BACT</name>
<sequence>MKNEEKTLRVKYVRALEKFSNSAISVLKREDFQESLFRERMEKNSKVFVKIEAVFLDSTYAKALERFANDCLNYNFDRKDLLNKANALYKLKNKQSYKKDKHKNNFKDEI</sequence>
<evidence type="ECO:0000313" key="2">
    <source>
        <dbReference type="Proteomes" id="UP000321629"/>
    </source>
</evidence>
<dbReference type="RefSeq" id="WP_147556015.1">
    <property type="nucleotide sequence ID" value="NZ_VOWJ01000031.1"/>
</dbReference>
<gene>
    <name evidence="1" type="ORF">FPD38_07055</name>
</gene>
<dbReference type="AlphaFoldDB" id="A0A5C7E018"/>
<accession>A0A5C7E018</accession>
<comment type="caution">
    <text evidence="1">The sequence shown here is derived from an EMBL/GenBank/DDBJ whole genome shotgun (WGS) entry which is preliminary data.</text>
</comment>
<dbReference type="EMBL" id="VOWJ01000031">
    <property type="protein sequence ID" value="TXE86397.1"/>
    <property type="molecule type" value="Genomic_DNA"/>
</dbReference>
<proteinExistence type="predicted"/>
<organism evidence="1 2">
    <name type="scientific">Campylobacter volucris</name>
    <dbReference type="NCBI Taxonomy" id="1031542"/>
    <lineage>
        <taxon>Bacteria</taxon>
        <taxon>Pseudomonadati</taxon>
        <taxon>Campylobacterota</taxon>
        <taxon>Epsilonproteobacteria</taxon>
        <taxon>Campylobacterales</taxon>
        <taxon>Campylobacteraceae</taxon>
        <taxon>Campylobacter</taxon>
    </lineage>
</organism>
<protein>
    <submittedName>
        <fullName evidence="1">Uncharacterized protein</fullName>
    </submittedName>
</protein>